<evidence type="ECO:0000313" key="2">
    <source>
        <dbReference type="EnsemblPlants" id="ORUFI06G05260.1"/>
    </source>
</evidence>
<evidence type="ECO:0000256" key="1">
    <source>
        <dbReference type="SAM" id="MobiDB-lite"/>
    </source>
</evidence>
<dbReference type="HOGENOM" id="CLU_1301467_0_0_1"/>
<protein>
    <submittedName>
        <fullName evidence="2">Uncharacterized protein</fullName>
    </submittedName>
</protein>
<dbReference type="Gramene" id="ORUFI06G05260.1">
    <property type="protein sequence ID" value="ORUFI06G05260.1"/>
    <property type="gene ID" value="ORUFI06G05260"/>
</dbReference>
<reference evidence="2" key="2">
    <citation type="submission" date="2015-06" db="UniProtKB">
        <authorList>
            <consortium name="EnsemblPlants"/>
        </authorList>
    </citation>
    <scope>IDENTIFICATION</scope>
</reference>
<organism evidence="2 3">
    <name type="scientific">Oryza rufipogon</name>
    <name type="common">Brownbeard rice</name>
    <name type="synonym">Asian wild rice</name>
    <dbReference type="NCBI Taxonomy" id="4529"/>
    <lineage>
        <taxon>Eukaryota</taxon>
        <taxon>Viridiplantae</taxon>
        <taxon>Streptophyta</taxon>
        <taxon>Embryophyta</taxon>
        <taxon>Tracheophyta</taxon>
        <taxon>Spermatophyta</taxon>
        <taxon>Magnoliopsida</taxon>
        <taxon>Liliopsida</taxon>
        <taxon>Poales</taxon>
        <taxon>Poaceae</taxon>
        <taxon>BOP clade</taxon>
        <taxon>Oryzoideae</taxon>
        <taxon>Oryzeae</taxon>
        <taxon>Oryzinae</taxon>
        <taxon>Oryza</taxon>
    </lineage>
</organism>
<dbReference type="AlphaFoldDB" id="A0A0E0PU94"/>
<feature type="compositionally biased region" description="Polar residues" evidence="1">
    <location>
        <begin position="104"/>
        <end position="113"/>
    </location>
</feature>
<sequence length="212" mass="22416">MDPLSPALARPAWPSYGAQAAAARGQMPGRKLTAGFNAPSWRYRRCRLDQATCVRTGRLVASPSSPSSNRSNLTDAVLRCSSSRCIALRRRRLPLVRGPASAIASHTSRNVASPTAGRASASAADNEVDQTNWSAAEVATATVKADGGHRRGVVARYLVAERSIGGMVASREPAIMVRRSPWKPPSPIGHVPVAWEKGKPPCLGVGCSQIKG</sequence>
<name>A0A0E0PU94_ORYRU</name>
<evidence type="ECO:0000313" key="3">
    <source>
        <dbReference type="Proteomes" id="UP000008022"/>
    </source>
</evidence>
<keyword evidence="3" id="KW-1185">Reference proteome</keyword>
<dbReference type="EnsemblPlants" id="ORUFI06G05260.1">
    <property type="protein sequence ID" value="ORUFI06G05260.1"/>
    <property type="gene ID" value="ORUFI06G05260"/>
</dbReference>
<reference evidence="3" key="1">
    <citation type="submission" date="2013-06" db="EMBL/GenBank/DDBJ databases">
        <authorList>
            <person name="Zhao Q."/>
        </authorList>
    </citation>
    <scope>NUCLEOTIDE SEQUENCE</scope>
    <source>
        <strain evidence="3">cv. W1943</strain>
    </source>
</reference>
<accession>A0A0E0PU94</accession>
<dbReference type="Proteomes" id="UP000008022">
    <property type="component" value="Unassembled WGS sequence"/>
</dbReference>
<proteinExistence type="predicted"/>
<feature type="region of interest" description="Disordered" evidence="1">
    <location>
        <begin position="101"/>
        <end position="128"/>
    </location>
</feature>